<keyword evidence="3" id="KW-1185">Reference proteome</keyword>
<evidence type="ECO:0000313" key="2">
    <source>
        <dbReference type="EMBL" id="MFC3686751.1"/>
    </source>
</evidence>
<evidence type="ECO:0000313" key="3">
    <source>
        <dbReference type="Proteomes" id="UP001595685"/>
    </source>
</evidence>
<dbReference type="RefSeq" id="WP_340289085.1">
    <property type="nucleotide sequence ID" value="NZ_JBBEOI010000005.1"/>
</dbReference>
<name>A0ABV7WCI1_9MICO</name>
<feature type="transmembrane region" description="Helical" evidence="1">
    <location>
        <begin position="59"/>
        <end position="78"/>
    </location>
</feature>
<dbReference type="EMBL" id="JBHRWW010000001">
    <property type="protein sequence ID" value="MFC3686751.1"/>
    <property type="molecule type" value="Genomic_DNA"/>
</dbReference>
<evidence type="ECO:0000256" key="1">
    <source>
        <dbReference type="SAM" id="Phobius"/>
    </source>
</evidence>
<comment type="caution">
    <text evidence="2">The sequence shown here is derived from an EMBL/GenBank/DDBJ whole genome shotgun (WGS) entry which is preliminary data.</text>
</comment>
<protein>
    <submittedName>
        <fullName evidence="2">Uncharacterized protein</fullName>
    </submittedName>
</protein>
<dbReference type="Proteomes" id="UP001595685">
    <property type="component" value="Unassembled WGS sequence"/>
</dbReference>
<feature type="transmembrane region" description="Helical" evidence="1">
    <location>
        <begin position="29"/>
        <end position="47"/>
    </location>
</feature>
<reference evidence="3" key="1">
    <citation type="journal article" date="2019" name="Int. J. Syst. Evol. Microbiol.">
        <title>The Global Catalogue of Microorganisms (GCM) 10K type strain sequencing project: providing services to taxonomists for standard genome sequencing and annotation.</title>
        <authorList>
            <consortium name="The Broad Institute Genomics Platform"/>
            <consortium name="The Broad Institute Genome Sequencing Center for Infectious Disease"/>
            <person name="Wu L."/>
            <person name="Ma J."/>
        </authorList>
    </citation>
    <scope>NUCLEOTIDE SEQUENCE [LARGE SCALE GENOMIC DNA]</scope>
    <source>
        <strain evidence="3">NCAIM B.02333</strain>
    </source>
</reference>
<keyword evidence="1" id="KW-1133">Transmembrane helix</keyword>
<keyword evidence="1" id="KW-0812">Transmembrane</keyword>
<organism evidence="2 3">
    <name type="scientific">Aquipuribacter hungaricus</name>
    <dbReference type="NCBI Taxonomy" id="545624"/>
    <lineage>
        <taxon>Bacteria</taxon>
        <taxon>Bacillati</taxon>
        <taxon>Actinomycetota</taxon>
        <taxon>Actinomycetes</taxon>
        <taxon>Micrococcales</taxon>
        <taxon>Intrasporangiaceae</taxon>
        <taxon>Aquipuribacter</taxon>
    </lineage>
</organism>
<accession>A0ABV7WCI1</accession>
<proteinExistence type="predicted"/>
<sequence>MLGVVLLGVLIVSLGVGLAYQALPPRFALPLFTFALLVPYFVVLYVMARGGLDAAEGEALALAAMMGLVGFLVGPPALSLLRQAWRRRTVDV</sequence>
<keyword evidence="1" id="KW-0472">Membrane</keyword>
<gene>
    <name evidence="2" type="ORF">ACFOLH_00175</name>
</gene>